<keyword evidence="15 21" id="KW-0472">Membrane</keyword>
<dbReference type="PANTHER" id="PTHR48053">
    <property type="entry name" value="LEUCINE RICH REPEAT FAMILY PROTEIN, EXPRESSED"/>
    <property type="match status" value="1"/>
</dbReference>
<sequence length="966" mass="105090">MSSSLITSSALLALLWVTAEVVLVSASASSTEAEALLSSGWWGKWIPVDNSTSHCDWDGITCNQAQSVIEIDLHESCLLGYGAELGNLNFSSFPNLRVLDLSDCGIRGSIPNQIGMLSKLERLSLPSNSLSGILPLSVANLTQLRWLDLGENHISGSIPAEIVNLRNLLSLDVRFNNFSGPIPLSIVPSSIGQLTNLSVLHLGSNHIDGSIPPTIGSLTSLVDLNLSHNYLVGPVPSSIGQLKNLAWLDICSNLIDGPIPPSIGKLRNIHWIAMSSNLFNHIIPPTIGSLTSLIYLDLSHNYFTGPVPSSIGQLTYLSVLHLGSNHIDGSIPPTIGSLTSLVHLDLSHNNLTGPVPSSIGQLTNLEVLHLGSNHIDGSIPPTIGSLTSLIYLDLSHNYFTGPVPSSIGQLTNLEVLHLGSNHIDGSIPPTIGSLTSLVHLDLSHNYLVGQFPSSIGQLKSLTRLNLCSNLIHGPIPASIGSLSSLYYLNLSSNRLSGLIPRELGQLRNLFTVDVSSNHLSGDIPVFPYPCGLYSLELSGNLLGGQIPVELGKLCESLDHVGLSRNNLSGTIPPELLHISYLDVSDNKFILCPNSSIDLSGNALEFPLGCPHASKENERGKNKRNKLMHSFLIFLPITILLTFLVLGSIIIFRHKAASNQSEEAMDTRNGDICSIWDYDGRVAYEDIIKATNDFDMRYCIGTGGYGSVYKAELPCGKVVALKKLHRQEAAEPTFDKSFKNEVKVLSNIRHRNIVKLYGHCLHNRCMFLVYEYMERGSLFCVLRDDVEALELDWGKRVNIVKSIAHALCYMHHDCTPPILHRDISSNNILLNSKLEAFVADFGAARLIDPNSSNQTLRAGTYGYIAPELAYTMAVTVKCDVYSFGVVALETIMGRHPGEFLSSLKFLSGQVIALSDVLDPRLSHPPEAAVEQDIVRVVRLALACVSSDPKVRPTMEFVSQEFLFVRSR</sequence>
<dbReference type="PRINTS" id="PR00019">
    <property type="entry name" value="LEURICHRPT"/>
</dbReference>
<keyword evidence="12" id="KW-0418">Kinase</keyword>
<feature type="transmembrane region" description="Helical" evidence="21">
    <location>
        <begin position="630"/>
        <end position="651"/>
    </location>
</feature>
<reference evidence="24" key="1">
    <citation type="submission" date="2022-12" db="EMBL/GenBank/DDBJ databases">
        <title>Draft genome assemblies for two species of Escallonia (Escalloniales).</title>
        <authorList>
            <person name="Chanderbali A."/>
            <person name="Dervinis C."/>
            <person name="Anghel I."/>
            <person name="Soltis D."/>
            <person name="Soltis P."/>
            <person name="Zapata F."/>
        </authorList>
    </citation>
    <scope>NUCLEOTIDE SEQUENCE</scope>
    <source>
        <strain evidence="24">UCBG92.1500</strain>
        <tissue evidence="24">Leaf</tissue>
    </source>
</reference>
<dbReference type="GO" id="GO:0051707">
    <property type="term" value="P:response to other organism"/>
    <property type="evidence" value="ECO:0007669"/>
    <property type="project" value="UniProtKB-ARBA"/>
</dbReference>
<keyword evidence="8 21" id="KW-0812">Transmembrane</keyword>
<evidence type="ECO:0000256" key="8">
    <source>
        <dbReference type="ARBA" id="ARBA00022692"/>
    </source>
</evidence>
<feature type="chain" id="PRO_5041688711" description="non-specific serine/threonine protein kinase" evidence="22">
    <location>
        <begin position="27"/>
        <end position="966"/>
    </location>
</feature>
<dbReference type="SUPFAM" id="SSF56112">
    <property type="entry name" value="Protein kinase-like (PK-like)"/>
    <property type="match status" value="1"/>
</dbReference>
<evidence type="ECO:0000256" key="22">
    <source>
        <dbReference type="SAM" id="SignalP"/>
    </source>
</evidence>
<dbReference type="Pfam" id="PF00069">
    <property type="entry name" value="Pkinase"/>
    <property type="match status" value="1"/>
</dbReference>
<keyword evidence="13 20" id="KW-0067">ATP-binding</keyword>
<name>A0AA88U5S9_9ASTE</name>
<dbReference type="InterPro" id="IPR055414">
    <property type="entry name" value="LRR_R13L4/SHOC2-like"/>
</dbReference>
<evidence type="ECO:0000256" key="11">
    <source>
        <dbReference type="ARBA" id="ARBA00022741"/>
    </source>
</evidence>
<comment type="catalytic activity">
    <reaction evidence="19">
        <text>L-seryl-[protein] + ATP = O-phospho-L-seryl-[protein] + ADP + H(+)</text>
        <dbReference type="Rhea" id="RHEA:17989"/>
        <dbReference type="Rhea" id="RHEA-COMP:9863"/>
        <dbReference type="Rhea" id="RHEA-COMP:11604"/>
        <dbReference type="ChEBI" id="CHEBI:15378"/>
        <dbReference type="ChEBI" id="CHEBI:29999"/>
        <dbReference type="ChEBI" id="CHEBI:30616"/>
        <dbReference type="ChEBI" id="CHEBI:83421"/>
        <dbReference type="ChEBI" id="CHEBI:456216"/>
        <dbReference type="EC" id="2.7.11.1"/>
    </reaction>
</comment>
<dbReference type="Gene3D" id="3.30.200.20">
    <property type="entry name" value="Phosphorylase Kinase, domain 1"/>
    <property type="match status" value="1"/>
</dbReference>
<evidence type="ECO:0000256" key="12">
    <source>
        <dbReference type="ARBA" id="ARBA00022777"/>
    </source>
</evidence>
<organism evidence="24 25">
    <name type="scientific">Escallonia rubra</name>
    <dbReference type="NCBI Taxonomy" id="112253"/>
    <lineage>
        <taxon>Eukaryota</taxon>
        <taxon>Viridiplantae</taxon>
        <taxon>Streptophyta</taxon>
        <taxon>Embryophyta</taxon>
        <taxon>Tracheophyta</taxon>
        <taxon>Spermatophyta</taxon>
        <taxon>Magnoliopsida</taxon>
        <taxon>eudicotyledons</taxon>
        <taxon>Gunneridae</taxon>
        <taxon>Pentapetalae</taxon>
        <taxon>asterids</taxon>
        <taxon>campanulids</taxon>
        <taxon>Escalloniales</taxon>
        <taxon>Escalloniaceae</taxon>
        <taxon>Escallonia</taxon>
    </lineage>
</organism>
<comment type="caution">
    <text evidence="24">The sequence shown here is derived from an EMBL/GenBank/DDBJ whole genome shotgun (WGS) entry which is preliminary data.</text>
</comment>
<dbReference type="InterPro" id="IPR003591">
    <property type="entry name" value="Leu-rich_rpt_typical-subtyp"/>
</dbReference>
<evidence type="ECO:0000256" key="10">
    <source>
        <dbReference type="ARBA" id="ARBA00022737"/>
    </source>
</evidence>
<dbReference type="PANTHER" id="PTHR48053:SF126">
    <property type="entry name" value="MDIS1-INTERACTING RECEPTOR LIKE KINASE 2-LIKE ISOFORM X1"/>
    <property type="match status" value="1"/>
</dbReference>
<evidence type="ECO:0000256" key="21">
    <source>
        <dbReference type="SAM" id="Phobius"/>
    </source>
</evidence>
<evidence type="ECO:0000256" key="19">
    <source>
        <dbReference type="ARBA" id="ARBA00048679"/>
    </source>
</evidence>
<dbReference type="FunFam" id="1.10.510.10:FF:000445">
    <property type="entry name" value="MDIS1-interacting receptor like kinase 2"/>
    <property type="match status" value="1"/>
</dbReference>
<dbReference type="SUPFAM" id="SSF52047">
    <property type="entry name" value="RNI-like"/>
    <property type="match status" value="2"/>
</dbReference>
<dbReference type="InterPro" id="IPR032675">
    <property type="entry name" value="LRR_dom_sf"/>
</dbReference>
<dbReference type="GO" id="GO:0006952">
    <property type="term" value="P:defense response"/>
    <property type="evidence" value="ECO:0007669"/>
    <property type="project" value="UniProtKB-ARBA"/>
</dbReference>
<dbReference type="GO" id="GO:0005524">
    <property type="term" value="F:ATP binding"/>
    <property type="evidence" value="ECO:0007669"/>
    <property type="project" value="UniProtKB-UniRule"/>
</dbReference>
<dbReference type="FunFam" id="3.80.10.10:FF:000317">
    <property type="entry name" value="Inactive leucine-rich repeat receptor-like protein kinase"/>
    <property type="match status" value="1"/>
</dbReference>
<dbReference type="Pfam" id="PF23598">
    <property type="entry name" value="LRR_14"/>
    <property type="match status" value="3"/>
</dbReference>
<evidence type="ECO:0000313" key="24">
    <source>
        <dbReference type="EMBL" id="KAK2972403.1"/>
    </source>
</evidence>
<dbReference type="EMBL" id="JAVXUO010002528">
    <property type="protein sequence ID" value="KAK2972403.1"/>
    <property type="molecule type" value="Genomic_DNA"/>
</dbReference>
<feature type="domain" description="Protein kinase" evidence="23">
    <location>
        <begin position="693"/>
        <end position="961"/>
    </location>
</feature>
<dbReference type="InterPro" id="IPR008266">
    <property type="entry name" value="Tyr_kinase_AS"/>
</dbReference>
<dbReference type="SMART" id="SM00369">
    <property type="entry name" value="LRR_TYP"/>
    <property type="match status" value="9"/>
</dbReference>
<keyword evidence="6" id="KW-0433">Leucine-rich repeat</keyword>
<evidence type="ECO:0000256" key="6">
    <source>
        <dbReference type="ARBA" id="ARBA00022614"/>
    </source>
</evidence>
<evidence type="ECO:0000256" key="2">
    <source>
        <dbReference type="ARBA" id="ARBA00012513"/>
    </source>
</evidence>
<evidence type="ECO:0000256" key="17">
    <source>
        <dbReference type="ARBA" id="ARBA00023180"/>
    </source>
</evidence>
<dbReference type="InterPro" id="IPR017441">
    <property type="entry name" value="Protein_kinase_ATP_BS"/>
</dbReference>
<dbReference type="FunFam" id="3.80.10.10:FF:000470">
    <property type="entry name" value="LRR receptor-like serine/threonine-protein kinase RPK2"/>
    <property type="match status" value="1"/>
</dbReference>
<dbReference type="GO" id="GO:0004674">
    <property type="term" value="F:protein serine/threonine kinase activity"/>
    <property type="evidence" value="ECO:0007669"/>
    <property type="project" value="UniProtKB-KW"/>
</dbReference>
<evidence type="ECO:0000256" key="18">
    <source>
        <dbReference type="ARBA" id="ARBA00047899"/>
    </source>
</evidence>
<dbReference type="FunFam" id="3.80.10.10:FF:000383">
    <property type="entry name" value="Leucine-rich repeat receptor protein kinase EMS1"/>
    <property type="match status" value="1"/>
</dbReference>
<accession>A0AA88U5S9</accession>
<evidence type="ECO:0000313" key="25">
    <source>
        <dbReference type="Proteomes" id="UP001187471"/>
    </source>
</evidence>
<keyword evidence="10" id="KW-0677">Repeat</keyword>
<dbReference type="Gene3D" id="3.80.10.10">
    <property type="entry name" value="Ribonuclease Inhibitor"/>
    <property type="match status" value="4"/>
</dbReference>
<dbReference type="PROSITE" id="PS00109">
    <property type="entry name" value="PROTEIN_KINASE_TYR"/>
    <property type="match status" value="1"/>
</dbReference>
<keyword evidence="9 22" id="KW-0732">Signal</keyword>
<keyword evidence="25" id="KW-1185">Reference proteome</keyword>
<evidence type="ECO:0000256" key="13">
    <source>
        <dbReference type="ARBA" id="ARBA00022840"/>
    </source>
</evidence>
<dbReference type="Gene3D" id="1.10.510.10">
    <property type="entry name" value="Transferase(Phosphotransferase) domain 1"/>
    <property type="match status" value="1"/>
</dbReference>
<dbReference type="FunFam" id="3.30.200.20:FF:000309">
    <property type="entry name" value="Leucine-rich repeat receptor protein kinase MSP1"/>
    <property type="match status" value="1"/>
</dbReference>
<evidence type="ECO:0000256" key="1">
    <source>
        <dbReference type="ARBA" id="ARBA00004251"/>
    </source>
</evidence>
<evidence type="ECO:0000259" key="23">
    <source>
        <dbReference type="PROSITE" id="PS50011"/>
    </source>
</evidence>
<dbReference type="PROSITE" id="PS50011">
    <property type="entry name" value="PROTEIN_KINASE_DOM"/>
    <property type="match status" value="1"/>
</dbReference>
<keyword evidence="4" id="KW-0723">Serine/threonine-protein kinase</keyword>
<dbReference type="Pfam" id="PF00560">
    <property type="entry name" value="LRR_1"/>
    <property type="match status" value="2"/>
</dbReference>
<keyword evidence="7" id="KW-0808">Transferase</keyword>
<evidence type="ECO:0000256" key="4">
    <source>
        <dbReference type="ARBA" id="ARBA00022527"/>
    </source>
</evidence>
<evidence type="ECO:0000256" key="14">
    <source>
        <dbReference type="ARBA" id="ARBA00022989"/>
    </source>
</evidence>
<keyword evidence="3" id="KW-1003">Cell membrane</keyword>
<dbReference type="AlphaFoldDB" id="A0AA88U5S9"/>
<dbReference type="GO" id="GO:0005886">
    <property type="term" value="C:plasma membrane"/>
    <property type="evidence" value="ECO:0007669"/>
    <property type="project" value="UniProtKB-SubCell"/>
</dbReference>
<proteinExistence type="predicted"/>
<dbReference type="PROSITE" id="PS00107">
    <property type="entry name" value="PROTEIN_KINASE_ATP"/>
    <property type="match status" value="1"/>
</dbReference>
<evidence type="ECO:0000256" key="9">
    <source>
        <dbReference type="ARBA" id="ARBA00022729"/>
    </source>
</evidence>
<evidence type="ECO:0000256" key="5">
    <source>
        <dbReference type="ARBA" id="ARBA00022553"/>
    </source>
</evidence>
<evidence type="ECO:0000256" key="20">
    <source>
        <dbReference type="PROSITE-ProRule" id="PRU10141"/>
    </source>
</evidence>
<protein>
    <recommendedName>
        <fullName evidence="2">non-specific serine/threonine protein kinase</fullName>
        <ecNumber evidence="2">2.7.11.1</ecNumber>
    </recommendedName>
</protein>
<evidence type="ECO:0000256" key="3">
    <source>
        <dbReference type="ARBA" id="ARBA00022475"/>
    </source>
</evidence>
<dbReference type="SMART" id="SM00365">
    <property type="entry name" value="LRR_SD22"/>
    <property type="match status" value="7"/>
</dbReference>
<evidence type="ECO:0000256" key="7">
    <source>
        <dbReference type="ARBA" id="ARBA00022679"/>
    </source>
</evidence>
<gene>
    <name evidence="24" type="ORF">RJ640_010840</name>
</gene>
<keyword evidence="16" id="KW-0675">Receptor</keyword>
<dbReference type="GO" id="GO:0051606">
    <property type="term" value="P:detection of stimulus"/>
    <property type="evidence" value="ECO:0007669"/>
    <property type="project" value="UniProtKB-ARBA"/>
</dbReference>
<dbReference type="Proteomes" id="UP001187471">
    <property type="component" value="Unassembled WGS sequence"/>
</dbReference>
<dbReference type="InterPro" id="IPR011009">
    <property type="entry name" value="Kinase-like_dom_sf"/>
</dbReference>
<dbReference type="EC" id="2.7.11.1" evidence="2"/>
<dbReference type="InterPro" id="IPR001611">
    <property type="entry name" value="Leu-rich_rpt"/>
</dbReference>
<dbReference type="FunFam" id="3.80.10.10:FF:000400">
    <property type="entry name" value="Nuclear pore complex protein NUP107"/>
    <property type="match status" value="1"/>
</dbReference>
<keyword evidence="14 21" id="KW-1133">Transmembrane helix</keyword>
<evidence type="ECO:0000256" key="15">
    <source>
        <dbReference type="ARBA" id="ARBA00023136"/>
    </source>
</evidence>
<keyword evidence="5" id="KW-0597">Phosphoprotein</keyword>
<keyword evidence="11 20" id="KW-0547">Nucleotide-binding</keyword>
<feature type="signal peptide" evidence="22">
    <location>
        <begin position="1"/>
        <end position="26"/>
    </location>
</feature>
<feature type="binding site" evidence="20">
    <location>
        <position position="721"/>
    </location>
    <ligand>
        <name>ATP</name>
        <dbReference type="ChEBI" id="CHEBI:30616"/>
    </ligand>
</feature>
<keyword evidence="17" id="KW-0325">Glycoprotein</keyword>
<dbReference type="InterPro" id="IPR000719">
    <property type="entry name" value="Prot_kinase_dom"/>
</dbReference>
<dbReference type="InterPro" id="IPR051716">
    <property type="entry name" value="Plant_RL_S/T_kinase"/>
</dbReference>
<evidence type="ECO:0000256" key="16">
    <source>
        <dbReference type="ARBA" id="ARBA00023170"/>
    </source>
</evidence>
<comment type="subcellular location">
    <subcellularLocation>
        <location evidence="1">Cell membrane</location>
        <topology evidence="1">Single-pass type I membrane protein</topology>
    </subcellularLocation>
</comment>
<comment type="catalytic activity">
    <reaction evidence="18">
        <text>L-threonyl-[protein] + ATP = O-phospho-L-threonyl-[protein] + ADP + H(+)</text>
        <dbReference type="Rhea" id="RHEA:46608"/>
        <dbReference type="Rhea" id="RHEA-COMP:11060"/>
        <dbReference type="Rhea" id="RHEA-COMP:11605"/>
        <dbReference type="ChEBI" id="CHEBI:15378"/>
        <dbReference type="ChEBI" id="CHEBI:30013"/>
        <dbReference type="ChEBI" id="CHEBI:30616"/>
        <dbReference type="ChEBI" id="CHEBI:61977"/>
        <dbReference type="ChEBI" id="CHEBI:456216"/>
        <dbReference type="EC" id="2.7.11.1"/>
    </reaction>
</comment>